<keyword evidence="2" id="KW-0812">Transmembrane</keyword>
<dbReference type="AlphaFoldDB" id="A0A5C4SZA3"/>
<dbReference type="PANTHER" id="PTHR40050">
    <property type="entry name" value="INNER SPORE COAT PROTEIN H"/>
    <property type="match status" value="1"/>
</dbReference>
<dbReference type="Pfam" id="PF08757">
    <property type="entry name" value="CotH"/>
    <property type="match status" value="1"/>
</dbReference>
<dbReference type="PANTHER" id="PTHR40050:SF1">
    <property type="entry name" value="INNER SPORE COAT PROTEIN H"/>
    <property type="match status" value="1"/>
</dbReference>
<feature type="transmembrane region" description="Helical" evidence="2">
    <location>
        <begin position="545"/>
        <end position="563"/>
    </location>
</feature>
<gene>
    <name evidence="3" type="ORF">FE784_33560</name>
</gene>
<name>A0A5C4SZA3_9BACL</name>
<evidence type="ECO:0000313" key="4">
    <source>
        <dbReference type="Proteomes" id="UP000307943"/>
    </source>
</evidence>
<keyword evidence="3" id="KW-0167">Capsid protein</keyword>
<comment type="caution">
    <text evidence="3">The sequence shown here is derived from an EMBL/GenBank/DDBJ whole genome shotgun (WGS) entry which is preliminary data.</text>
</comment>
<evidence type="ECO:0000313" key="3">
    <source>
        <dbReference type="EMBL" id="TNJ61900.1"/>
    </source>
</evidence>
<proteinExistence type="predicted"/>
<organism evidence="3 4">
    <name type="scientific">Paenibacillus hemerocallicola</name>
    <dbReference type="NCBI Taxonomy" id="1172614"/>
    <lineage>
        <taxon>Bacteria</taxon>
        <taxon>Bacillati</taxon>
        <taxon>Bacillota</taxon>
        <taxon>Bacilli</taxon>
        <taxon>Bacillales</taxon>
        <taxon>Paenibacillaceae</taxon>
        <taxon>Paenibacillus</taxon>
    </lineage>
</organism>
<keyword evidence="3" id="KW-0946">Virion</keyword>
<keyword evidence="2" id="KW-1133">Transmembrane helix</keyword>
<dbReference type="EMBL" id="VDCQ01000070">
    <property type="protein sequence ID" value="TNJ61900.1"/>
    <property type="molecule type" value="Genomic_DNA"/>
</dbReference>
<dbReference type="RefSeq" id="WP_139606618.1">
    <property type="nucleotide sequence ID" value="NZ_VDCQ01000070.1"/>
</dbReference>
<feature type="compositionally biased region" description="Gly residues" evidence="1">
    <location>
        <begin position="500"/>
        <end position="527"/>
    </location>
</feature>
<evidence type="ECO:0000256" key="1">
    <source>
        <dbReference type="SAM" id="MobiDB-lite"/>
    </source>
</evidence>
<feature type="region of interest" description="Disordered" evidence="1">
    <location>
        <begin position="498"/>
        <end position="530"/>
    </location>
</feature>
<protein>
    <submittedName>
        <fullName evidence="3">Spore coat protein CotH</fullName>
    </submittedName>
</protein>
<dbReference type="OrthoDB" id="3235126at2"/>
<dbReference type="InterPro" id="IPR014867">
    <property type="entry name" value="Spore_coat_CotH_CotH2/3/7"/>
</dbReference>
<keyword evidence="2" id="KW-0472">Membrane</keyword>
<keyword evidence="4" id="KW-1185">Reference proteome</keyword>
<feature type="compositionally biased region" description="Gly residues" evidence="1">
    <location>
        <begin position="423"/>
        <end position="463"/>
    </location>
</feature>
<feature type="region of interest" description="Disordered" evidence="1">
    <location>
        <begin position="416"/>
        <end position="463"/>
    </location>
</feature>
<reference evidence="3 4" key="1">
    <citation type="submission" date="2019-05" db="EMBL/GenBank/DDBJ databases">
        <title>We sequenced the genome of Paenibacillus hemerocallicola KCTC 33185 for further insight into its adaptation and study the phylogeny of Paenibacillus.</title>
        <authorList>
            <person name="Narsing Rao M.P."/>
        </authorList>
    </citation>
    <scope>NUCLEOTIDE SEQUENCE [LARGE SCALE GENOMIC DNA]</scope>
    <source>
        <strain evidence="3 4">KCTC 33185</strain>
    </source>
</reference>
<evidence type="ECO:0000256" key="2">
    <source>
        <dbReference type="SAM" id="Phobius"/>
    </source>
</evidence>
<accession>A0A5C4SZA3</accession>
<dbReference type="Proteomes" id="UP000307943">
    <property type="component" value="Unassembled WGS sequence"/>
</dbReference>
<sequence>MNSKAALPILACICIAMLLIGFTGKTLSRNAEGSPGSASTSSSVNTKNIAQYVFPKHKVVDVNITIAAEEFQDMLDNAAAEELKTASVEYNGIKFDNVGIRTKGNLSLNSVVRSDSDRYSFKISFDEYLTNQTFYGISKINLNNNYSDATYMREFLSYELAKEMGLPTPEYSYVNVYVNGELKGFYLAVEQIGDAYLERHFGNSSGALYKAVQGTGTELKWLGDDTASYPGLVQKSKSSNDDILLNMLDELNNGTDYENVLDVEEMLKFIALNAIAVNMDSYLGSNKHNYYLYESNGIFSVLPWDYNMSFGGLGSSQILIDEPTQGALADRPLVAKLLAVEKYKEKYHEIIRNMIEGYLSSATFKARVQELSAMISSYVEKDPTAFYTYDQYKSAVTQLISSNSSRVQNYAQQLDGTIASSGDGSGSGGGMGGPGGGGAGGFGGGRNGGGQGRGGGMGGQLPGGNAGADVQAMALPAGQNNANIQAVALNAEQAQNGQQGQIGQGGRGQFGAGGMGGGPGGMGGGMPGMDNQTKAANTAANRNEMYLTAGMLVLLFLSCLFVTKFRRRRL</sequence>